<dbReference type="EMBL" id="JAPWTK010000098">
    <property type="protein sequence ID" value="KAJ8950552.1"/>
    <property type="molecule type" value="Genomic_DNA"/>
</dbReference>
<name>A0AAV8YIV3_9CUCU</name>
<accession>A0AAV8YIV3</accession>
<dbReference type="AlphaFoldDB" id="A0AAV8YIV3"/>
<comment type="caution">
    <text evidence="1">The sequence shown here is derived from an EMBL/GenBank/DDBJ whole genome shotgun (WGS) entry which is preliminary data.</text>
</comment>
<proteinExistence type="predicted"/>
<protein>
    <submittedName>
        <fullName evidence="1">Uncharacterized protein</fullName>
    </submittedName>
</protein>
<reference evidence="1" key="1">
    <citation type="journal article" date="2023" name="Insect Mol. Biol.">
        <title>Genome sequencing provides insights into the evolution of gene families encoding plant cell wall-degrading enzymes in longhorned beetles.</title>
        <authorList>
            <person name="Shin N.R."/>
            <person name="Okamura Y."/>
            <person name="Kirsch R."/>
            <person name="Pauchet Y."/>
        </authorList>
    </citation>
    <scope>NUCLEOTIDE SEQUENCE</scope>
    <source>
        <strain evidence="1">AMC_N1</strain>
    </source>
</reference>
<sequence>MTNININLSNVNDMINGDMETSHKRITMWMQYSASHWPVAENLNLAVERMSCELNALSFEYHHETVYGNSTFDEESVTYYMKESEKCDLGAKICQKYIYNVLDLDEFCTLMVLADLKRFLENISLFCPEDIVNKFQLNDPPSYEDAGDTGEELEVEFLVAMELNRLNRKELLYELKVRGVQVAQILTVDQLRKMLGLNM</sequence>
<dbReference type="Proteomes" id="UP001162162">
    <property type="component" value="Unassembled WGS sequence"/>
</dbReference>
<keyword evidence="2" id="KW-1185">Reference proteome</keyword>
<evidence type="ECO:0000313" key="2">
    <source>
        <dbReference type="Proteomes" id="UP001162162"/>
    </source>
</evidence>
<evidence type="ECO:0000313" key="1">
    <source>
        <dbReference type="EMBL" id="KAJ8950552.1"/>
    </source>
</evidence>
<gene>
    <name evidence="1" type="ORF">NQ318_015684</name>
</gene>
<organism evidence="1 2">
    <name type="scientific">Aromia moschata</name>
    <dbReference type="NCBI Taxonomy" id="1265417"/>
    <lineage>
        <taxon>Eukaryota</taxon>
        <taxon>Metazoa</taxon>
        <taxon>Ecdysozoa</taxon>
        <taxon>Arthropoda</taxon>
        <taxon>Hexapoda</taxon>
        <taxon>Insecta</taxon>
        <taxon>Pterygota</taxon>
        <taxon>Neoptera</taxon>
        <taxon>Endopterygota</taxon>
        <taxon>Coleoptera</taxon>
        <taxon>Polyphaga</taxon>
        <taxon>Cucujiformia</taxon>
        <taxon>Chrysomeloidea</taxon>
        <taxon>Cerambycidae</taxon>
        <taxon>Cerambycinae</taxon>
        <taxon>Callichromatini</taxon>
        <taxon>Aromia</taxon>
    </lineage>
</organism>